<evidence type="ECO:0000256" key="3">
    <source>
        <dbReference type="SAM" id="Coils"/>
    </source>
</evidence>
<dbReference type="Pfam" id="PF00130">
    <property type="entry name" value="C1_1"/>
    <property type="match status" value="1"/>
</dbReference>
<dbReference type="Proteomes" id="UP000887578">
    <property type="component" value="Unplaced"/>
</dbReference>
<sequence>MQPPSKLCSTESESIGREFVASWSQYISLLERNSEQDILNLLDLLESVRVKWQKSEAEKNYYKEKLAKSEENNNELKSSNERLNGKLLHCQSSLNRVSKSKDATEDELEQYKKQWEKLRSILKDSDEPFISDGLLAIIDNVPKPLTKGSHNVTTRTQYRNEETEELSTFESAQSDIDYDKTGESLNPSPEDYPGPSPSSRTSRKRPSTSQTPKKQPLRSFIRFEDDEAVPIKKSRHLEDIEITATIRIDPNGTRKPSATIKIRRSRSESDATQIQKEIINIKSQPLTPHFNNSLHFPLGFAGSWTRGQEIHRRQHFGELISFPISFSCDICNKRFGFSRNAFECRDCNLRFHQKCQPRATLPCIPKVKIPKTPSKSNKNGLIDYCPNSHPFIPPLIIHCIVALEREHLCQNGIYRISSSQTVVKELYQQFLSSSSRILPNLTNVPMEIITGCIKMFLRQLRDTLIPSTSYNDFLQAVEESSEQKLIQSVFDLPAPHPPTIIGHSNLVNTQTAEDSYKITTNQTIILLRLLKIPSEFWNRFIENNMSAVLAAEIRTPGSRTALLSVTPTTPRKHPPTSISSNSRNRTPKIPAVSNSNRFRLESQSSNKNVAENSSPLLQPLSMASKTMKGISFKPAF</sequence>
<feature type="region of interest" description="Disordered" evidence="4">
    <location>
        <begin position="142"/>
        <end position="220"/>
    </location>
</feature>
<evidence type="ECO:0000259" key="5">
    <source>
        <dbReference type="PROSITE" id="PS50081"/>
    </source>
</evidence>
<evidence type="ECO:0000259" key="6">
    <source>
        <dbReference type="PROSITE" id="PS50238"/>
    </source>
</evidence>
<feature type="coiled-coil region" evidence="3">
    <location>
        <begin position="59"/>
        <end position="121"/>
    </location>
</feature>
<dbReference type="SUPFAM" id="SSF57889">
    <property type="entry name" value="Cysteine-rich domain"/>
    <property type="match status" value="1"/>
</dbReference>
<dbReference type="GO" id="GO:0051256">
    <property type="term" value="P:mitotic spindle midzone assembly"/>
    <property type="evidence" value="ECO:0007669"/>
    <property type="project" value="TreeGrafter"/>
</dbReference>
<name>A0A914PL37_9BILA</name>
<proteinExistence type="predicted"/>
<accession>A0A914PL37</accession>
<protein>
    <submittedName>
        <fullName evidence="8">Rac GTPase-activating protein 1</fullName>
    </submittedName>
</protein>
<dbReference type="InterPro" id="IPR046349">
    <property type="entry name" value="C1-like_sf"/>
</dbReference>
<dbReference type="PANTHER" id="PTHR46199">
    <property type="entry name" value="RAC GTPASE-ACTIVATING PROTEIN 1"/>
    <property type="match status" value="1"/>
</dbReference>
<dbReference type="GO" id="GO:0005096">
    <property type="term" value="F:GTPase activator activity"/>
    <property type="evidence" value="ECO:0007669"/>
    <property type="project" value="TreeGrafter"/>
</dbReference>
<reference evidence="8" key="1">
    <citation type="submission" date="2022-11" db="UniProtKB">
        <authorList>
            <consortium name="WormBaseParasite"/>
        </authorList>
    </citation>
    <scope>IDENTIFICATION</scope>
</reference>
<keyword evidence="2" id="KW-0862">Zinc</keyword>
<dbReference type="GO" id="GO:0097149">
    <property type="term" value="C:centralspindlin complex"/>
    <property type="evidence" value="ECO:0007669"/>
    <property type="project" value="TreeGrafter"/>
</dbReference>
<dbReference type="InterPro" id="IPR008936">
    <property type="entry name" value="Rho_GTPase_activation_prot"/>
</dbReference>
<dbReference type="CDD" id="cd00029">
    <property type="entry name" value="C1"/>
    <property type="match status" value="1"/>
</dbReference>
<dbReference type="SMART" id="SM00109">
    <property type="entry name" value="C1"/>
    <property type="match status" value="1"/>
</dbReference>
<dbReference type="GO" id="GO:0007266">
    <property type="term" value="P:Rho protein signal transduction"/>
    <property type="evidence" value="ECO:0007669"/>
    <property type="project" value="TreeGrafter"/>
</dbReference>
<dbReference type="GO" id="GO:0051233">
    <property type="term" value="C:spindle midzone"/>
    <property type="evidence" value="ECO:0007669"/>
    <property type="project" value="TreeGrafter"/>
</dbReference>
<keyword evidence="3" id="KW-0175">Coiled coil</keyword>
<dbReference type="SMART" id="SM00324">
    <property type="entry name" value="RhoGAP"/>
    <property type="match status" value="1"/>
</dbReference>
<keyword evidence="1" id="KW-0479">Metal-binding</keyword>
<evidence type="ECO:0000313" key="8">
    <source>
        <dbReference type="WBParaSite" id="PDA_v2.g15505.t1"/>
    </source>
</evidence>
<dbReference type="GO" id="GO:0030496">
    <property type="term" value="C:midbody"/>
    <property type="evidence" value="ECO:0007669"/>
    <property type="project" value="TreeGrafter"/>
</dbReference>
<dbReference type="SUPFAM" id="SSF48350">
    <property type="entry name" value="GTPase activation domain, GAP"/>
    <property type="match status" value="1"/>
</dbReference>
<dbReference type="WBParaSite" id="PDA_v2.g15505.t1">
    <property type="protein sequence ID" value="PDA_v2.g15505.t1"/>
    <property type="gene ID" value="PDA_v2.g15505"/>
</dbReference>
<dbReference type="PROSITE" id="PS50238">
    <property type="entry name" value="RHOGAP"/>
    <property type="match status" value="1"/>
</dbReference>
<dbReference type="Gene3D" id="1.10.555.10">
    <property type="entry name" value="Rho GTPase activation protein"/>
    <property type="match status" value="1"/>
</dbReference>
<dbReference type="InterPro" id="IPR002219">
    <property type="entry name" value="PKC_DAG/PE"/>
</dbReference>
<feature type="domain" description="Rho-GAP" evidence="6">
    <location>
        <begin position="379"/>
        <end position="562"/>
    </location>
</feature>
<dbReference type="Gene3D" id="3.30.60.20">
    <property type="match status" value="1"/>
</dbReference>
<dbReference type="PANTHER" id="PTHR46199:SF3">
    <property type="entry name" value="RAC GTPASE-ACTIVATING PROTEIN 1"/>
    <property type="match status" value="1"/>
</dbReference>
<dbReference type="InterPro" id="IPR000198">
    <property type="entry name" value="RhoGAP_dom"/>
</dbReference>
<dbReference type="GO" id="GO:0000281">
    <property type="term" value="P:mitotic cytokinesis"/>
    <property type="evidence" value="ECO:0007669"/>
    <property type="project" value="TreeGrafter"/>
</dbReference>
<evidence type="ECO:0000256" key="1">
    <source>
        <dbReference type="ARBA" id="ARBA00022723"/>
    </source>
</evidence>
<dbReference type="PROSITE" id="PS50081">
    <property type="entry name" value="ZF_DAG_PE_2"/>
    <property type="match status" value="1"/>
</dbReference>
<evidence type="ECO:0000313" key="7">
    <source>
        <dbReference type="Proteomes" id="UP000887578"/>
    </source>
</evidence>
<dbReference type="Pfam" id="PF00620">
    <property type="entry name" value="RhoGAP"/>
    <property type="match status" value="1"/>
</dbReference>
<organism evidence="7 8">
    <name type="scientific">Panagrolaimus davidi</name>
    <dbReference type="NCBI Taxonomy" id="227884"/>
    <lineage>
        <taxon>Eukaryota</taxon>
        <taxon>Metazoa</taxon>
        <taxon>Ecdysozoa</taxon>
        <taxon>Nematoda</taxon>
        <taxon>Chromadorea</taxon>
        <taxon>Rhabditida</taxon>
        <taxon>Tylenchina</taxon>
        <taxon>Panagrolaimomorpha</taxon>
        <taxon>Panagrolaimoidea</taxon>
        <taxon>Panagrolaimidae</taxon>
        <taxon>Panagrolaimus</taxon>
    </lineage>
</organism>
<dbReference type="GO" id="GO:0046872">
    <property type="term" value="F:metal ion binding"/>
    <property type="evidence" value="ECO:0007669"/>
    <property type="project" value="UniProtKB-KW"/>
</dbReference>
<dbReference type="GO" id="GO:0032154">
    <property type="term" value="C:cleavage furrow"/>
    <property type="evidence" value="ECO:0007669"/>
    <property type="project" value="TreeGrafter"/>
</dbReference>
<feature type="compositionally biased region" description="Polar residues" evidence="4">
    <location>
        <begin position="148"/>
        <end position="157"/>
    </location>
</feature>
<keyword evidence="7" id="KW-1185">Reference proteome</keyword>
<evidence type="ECO:0000256" key="4">
    <source>
        <dbReference type="SAM" id="MobiDB-lite"/>
    </source>
</evidence>
<feature type="region of interest" description="Disordered" evidence="4">
    <location>
        <begin position="563"/>
        <end position="616"/>
    </location>
</feature>
<evidence type="ECO:0000256" key="2">
    <source>
        <dbReference type="ARBA" id="ARBA00022833"/>
    </source>
</evidence>
<feature type="domain" description="Phorbol-ester/DAG-type" evidence="5">
    <location>
        <begin position="314"/>
        <end position="363"/>
    </location>
</feature>
<dbReference type="AlphaFoldDB" id="A0A914PL37"/>
<feature type="compositionally biased region" description="Polar residues" evidence="4">
    <location>
        <begin position="592"/>
        <end position="616"/>
    </location>
</feature>
<dbReference type="GO" id="GO:0005634">
    <property type="term" value="C:nucleus"/>
    <property type="evidence" value="ECO:0007669"/>
    <property type="project" value="TreeGrafter"/>
</dbReference>